<keyword evidence="3" id="KW-0408">Iron</keyword>
<comment type="caution">
    <text evidence="8">The sequence shown here is derived from an EMBL/GenBank/DDBJ whole genome shotgun (WGS) entry which is preliminary data.</text>
</comment>
<dbReference type="GO" id="GO:0005739">
    <property type="term" value="C:mitochondrion"/>
    <property type="evidence" value="ECO:0007669"/>
    <property type="project" value="TreeGrafter"/>
</dbReference>
<evidence type="ECO:0000259" key="7">
    <source>
        <dbReference type="SMART" id="SM00704"/>
    </source>
</evidence>
<dbReference type="InterPro" id="IPR052950">
    <property type="entry name" value="CISD"/>
</dbReference>
<organism evidence="8 9">
    <name type="scientific">Frieseomelitta varia</name>
    <dbReference type="NCBI Taxonomy" id="561572"/>
    <lineage>
        <taxon>Eukaryota</taxon>
        <taxon>Metazoa</taxon>
        <taxon>Ecdysozoa</taxon>
        <taxon>Arthropoda</taxon>
        <taxon>Hexapoda</taxon>
        <taxon>Insecta</taxon>
        <taxon>Pterygota</taxon>
        <taxon>Neoptera</taxon>
        <taxon>Endopterygota</taxon>
        <taxon>Hymenoptera</taxon>
        <taxon>Apocrita</taxon>
        <taxon>Aculeata</taxon>
        <taxon>Apoidea</taxon>
        <taxon>Anthophila</taxon>
        <taxon>Apidae</taxon>
        <taxon>Frieseomelitta</taxon>
    </lineage>
</organism>
<evidence type="ECO:0000313" key="9">
    <source>
        <dbReference type="Proteomes" id="UP000655588"/>
    </source>
</evidence>
<evidence type="ECO:0000256" key="4">
    <source>
        <dbReference type="ARBA" id="ARBA00023014"/>
    </source>
</evidence>
<accession>A0A833VY20</accession>
<dbReference type="GO" id="GO:0051537">
    <property type="term" value="F:2 iron, 2 sulfur cluster binding"/>
    <property type="evidence" value="ECO:0007669"/>
    <property type="project" value="UniProtKB-KW"/>
</dbReference>
<gene>
    <name evidence="8" type="ORF">E2986_00192</name>
</gene>
<evidence type="ECO:0000256" key="6">
    <source>
        <dbReference type="SAM" id="Phobius"/>
    </source>
</evidence>
<dbReference type="SMART" id="SM00704">
    <property type="entry name" value="ZnF_CDGSH"/>
    <property type="match status" value="2"/>
</dbReference>
<keyword evidence="9" id="KW-1185">Reference proteome</keyword>
<name>A0A833VY20_9HYME</name>
<dbReference type="AlphaFoldDB" id="A0A833VY20"/>
<evidence type="ECO:0000313" key="8">
    <source>
        <dbReference type="EMBL" id="KAF3427900.1"/>
    </source>
</evidence>
<sequence length="167" mass="20119">MYLSIKKVPRFIHSDILKYRNFLILLLWLSYSWLTYSHIRINVCIYHSKIRYYCKKVEDDTEIPTNPLKKFYSANDQSTNGAIYDNKPFKFTCIAGKIYQWCLCGRSHRQPFCDGTHRNQHLKIKHRPIRFTVEETKDYWLCNCKQTSNRPFCDGTHLREDIQEKKV</sequence>
<feature type="domain" description="Iron-binding zinc finger CDGSH type" evidence="7">
    <location>
        <begin position="86"/>
        <end position="123"/>
    </location>
</feature>
<evidence type="ECO:0000256" key="5">
    <source>
        <dbReference type="ARBA" id="ARBA00034078"/>
    </source>
</evidence>
<dbReference type="PANTHER" id="PTHR46491:SF3">
    <property type="entry name" value="CDGSH IRON-SULFUR DOMAIN-CONTAINING PROTEIN 3, MITOCHONDRIAL"/>
    <property type="match status" value="1"/>
</dbReference>
<dbReference type="InterPro" id="IPR018967">
    <property type="entry name" value="FeS-contain_CDGSH-typ"/>
</dbReference>
<dbReference type="Pfam" id="PF09360">
    <property type="entry name" value="zf-CDGSH"/>
    <property type="match status" value="2"/>
</dbReference>
<keyword evidence="2" id="KW-0479">Metal-binding</keyword>
<comment type="cofactor">
    <cofactor evidence="5">
        <name>[2Fe-2S] cluster</name>
        <dbReference type="ChEBI" id="CHEBI:190135"/>
    </cofactor>
</comment>
<reference evidence="8" key="1">
    <citation type="submission" date="2019-11" db="EMBL/GenBank/DDBJ databases">
        <title>The nuclear and mitochondrial genomes of Frieseomelitta varia - a highly eusocial stingless bee (Meliponini) with a permanently sterile worker caste.</title>
        <authorList>
            <person name="Freitas F.C.P."/>
            <person name="Lourenco A.P."/>
            <person name="Nunes F.M.F."/>
            <person name="Paschoal A.R."/>
            <person name="Abreu F.C.P."/>
            <person name="Barbin F.O."/>
            <person name="Bataglia L."/>
            <person name="Cardoso-Junior C.A.M."/>
            <person name="Cervoni M.S."/>
            <person name="Silva S.R."/>
            <person name="Dalarmi F."/>
            <person name="Del Lama M.A."/>
            <person name="Depintor T.S."/>
            <person name="Ferreira K.M."/>
            <person name="Goria P.S."/>
            <person name="Jaskot M.C."/>
            <person name="Lago D.C."/>
            <person name="Luna-Lucena D."/>
            <person name="Moda L.M."/>
            <person name="Nascimento L."/>
            <person name="Pedrino M."/>
            <person name="Rabico F.O."/>
            <person name="Sanches F.C."/>
            <person name="Santos D.E."/>
            <person name="Santos C.G."/>
            <person name="Vieira J."/>
            <person name="Lopes T.F."/>
            <person name="Barchuk A.R."/>
            <person name="Hartfelder K."/>
            <person name="Simoes Z.L.P."/>
            <person name="Bitondi M.M.G."/>
            <person name="Pinheiro D.G."/>
        </authorList>
    </citation>
    <scope>NUCLEOTIDE SEQUENCE</scope>
    <source>
        <strain evidence="8">USP_RPSP 00005682</strain>
        <tissue evidence="8">Whole individual</tissue>
    </source>
</reference>
<keyword evidence="4" id="KW-0411">Iron-sulfur</keyword>
<protein>
    <recommendedName>
        <fullName evidence="7">Iron-binding zinc finger CDGSH type domain-containing protein</fullName>
    </recommendedName>
</protein>
<evidence type="ECO:0000256" key="2">
    <source>
        <dbReference type="ARBA" id="ARBA00022723"/>
    </source>
</evidence>
<evidence type="ECO:0000256" key="1">
    <source>
        <dbReference type="ARBA" id="ARBA00022714"/>
    </source>
</evidence>
<dbReference type="Gene3D" id="3.40.5.90">
    <property type="entry name" value="CDGSH iron-sulfur domain, mitoNEET-type"/>
    <property type="match status" value="2"/>
</dbReference>
<keyword evidence="1" id="KW-0001">2Fe-2S</keyword>
<dbReference type="GO" id="GO:0046872">
    <property type="term" value="F:metal ion binding"/>
    <property type="evidence" value="ECO:0007669"/>
    <property type="project" value="UniProtKB-KW"/>
</dbReference>
<dbReference type="Proteomes" id="UP000655588">
    <property type="component" value="Unassembled WGS sequence"/>
</dbReference>
<proteinExistence type="predicted"/>
<feature type="domain" description="Iron-binding zinc finger CDGSH type" evidence="7">
    <location>
        <begin position="126"/>
        <end position="163"/>
    </location>
</feature>
<keyword evidence="6" id="KW-0812">Transmembrane</keyword>
<keyword evidence="6" id="KW-1133">Transmembrane helix</keyword>
<evidence type="ECO:0000256" key="3">
    <source>
        <dbReference type="ARBA" id="ARBA00023004"/>
    </source>
</evidence>
<dbReference type="InterPro" id="IPR042216">
    <property type="entry name" value="MitoNEET_CISD"/>
</dbReference>
<keyword evidence="6" id="KW-0472">Membrane</keyword>
<dbReference type="EMBL" id="WNWW01000244">
    <property type="protein sequence ID" value="KAF3427900.1"/>
    <property type="molecule type" value="Genomic_DNA"/>
</dbReference>
<feature type="transmembrane region" description="Helical" evidence="6">
    <location>
        <begin position="21"/>
        <end position="39"/>
    </location>
</feature>
<dbReference type="PANTHER" id="PTHR46491">
    <property type="entry name" value="CDGSH IRON SULFUR DOMAIN PROTEIN HOMOLOG"/>
    <property type="match status" value="1"/>
</dbReference>